<keyword evidence="7 12" id="KW-0812">Transmembrane</keyword>
<evidence type="ECO:0000256" key="2">
    <source>
        <dbReference type="ARBA" id="ARBA00009306"/>
    </source>
</evidence>
<dbReference type="Gene3D" id="1.10.3720.10">
    <property type="entry name" value="MetI-like"/>
    <property type="match status" value="1"/>
</dbReference>
<evidence type="ECO:0000256" key="11">
    <source>
        <dbReference type="ARBA" id="ARBA00040780"/>
    </source>
</evidence>
<organism evidence="14 15">
    <name type="scientific">Alsobacter metallidurans</name>
    <dbReference type="NCBI Taxonomy" id="340221"/>
    <lineage>
        <taxon>Bacteria</taxon>
        <taxon>Pseudomonadati</taxon>
        <taxon>Pseudomonadota</taxon>
        <taxon>Alphaproteobacteria</taxon>
        <taxon>Hyphomicrobiales</taxon>
        <taxon>Alsobacteraceae</taxon>
        <taxon>Alsobacter</taxon>
    </lineage>
</organism>
<evidence type="ECO:0000256" key="5">
    <source>
        <dbReference type="ARBA" id="ARBA00022475"/>
    </source>
</evidence>
<gene>
    <name evidence="14" type="ORF">GCM10007036_16950</name>
</gene>
<comment type="subcellular location">
    <subcellularLocation>
        <location evidence="1">Cell inner membrane</location>
        <topology evidence="1">Multi-pass membrane protein</topology>
    </subcellularLocation>
    <subcellularLocation>
        <location evidence="12">Cell membrane</location>
        <topology evidence="12">Multi-pass membrane protein</topology>
    </subcellularLocation>
</comment>
<keyword evidence="6" id="KW-0997">Cell inner membrane</keyword>
<comment type="function">
    <text evidence="10">Part of the ABC transporter complex UgpBAEC involved in sn-glycerol-3-phosphate (G3P) import. Probably responsible for the translocation of the substrate across the membrane.</text>
</comment>
<protein>
    <recommendedName>
        <fullName evidence="11">sn-glycerol-3-phosphate transport system permease protein UgpA</fullName>
    </recommendedName>
</protein>
<keyword evidence="9 12" id="KW-0472">Membrane</keyword>
<dbReference type="EMBL" id="BMES01000001">
    <property type="protein sequence ID" value="GGH16325.1"/>
    <property type="molecule type" value="Genomic_DNA"/>
</dbReference>
<keyword evidence="15" id="KW-1185">Reference proteome</keyword>
<dbReference type="InterPro" id="IPR035906">
    <property type="entry name" value="MetI-like_sf"/>
</dbReference>
<comment type="similarity">
    <text evidence="2 12">Belongs to the binding-protein-dependent transport system permease family.</text>
</comment>
<dbReference type="RefSeq" id="WP_188517201.1">
    <property type="nucleotide sequence ID" value="NZ_BMES01000001.1"/>
</dbReference>
<comment type="subunit">
    <text evidence="3">The complex is composed of two ATP-binding proteins (UgpC), two transmembrane proteins (UgpA and UgpE) and a solute-binding protein (UgpB).</text>
</comment>
<dbReference type="CDD" id="cd06261">
    <property type="entry name" value="TM_PBP2"/>
    <property type="match status" value="1"/>
</dbReference>
<dbReference type="GO" id="GO:0005886">
    <property type="term" value="C:plasma membrane"/>
    <property type="evidence" value="ECO:0007669"/>
    <property type="project" value="UniProtKB-SubCell"/>
</dbReference>
<feature type="transmembrane region" description="Helical" evidence="12">
    <location>
        <begin position="203"/>
        <end position="224"/>
    </location>
</feature>
<feature type="transmembrane region" description="Helical" evidence="12">
    <location>
        <begin position="142"/>
        <end position="162"/>
    </location>
</feature>
<evidence type="ECO:0000256" key="10">
    <source>
        <dbReference type="ARBA" id="ARBA00037054"/>
    </source>
</evidence>
<evidence type="ECO:0000256" key="7">
    <source>
        <dbReference type="ARBA" id="ARBA00022692"/>
    </source>
</evidence>
<dbReference type="SUPFAM" id="SSF161098">
    <property type="entry name" value="MetI-like"/>
    <property type="match status" value="1"/>
</dbReference>
<evidence type="ECO:0000313" key="15">
    <source>
        <dbReference type="Proteomes" id="UP000603912"/>
    </source>
</evidence>
<accession>A0A917I6G3</accession>
<evidence type="ECO:0000313" key="14">
    <source>
        <dbReference type="EMBL" id="GGH16325.1"/>
    </source>
</evidence>
<proteinExistence type="inferred from homology"/>
<keyword evidence="4 12" id="KW-0813">Transport</keyword>
<name>A0A917I6G3_9HYPH</name>
<dbReference type="Proteomes" id="UP000603912">
    <property type="component" value="Unassembled WGS sequence"/>
</dbReference>
<reference evidence="14" key="2">
    <citation type="submission" date="2020-09" db="EMBL/GenBank/DDBJ databases">
        <authorList>
            <person name="Sun Q."/>
            <person name="Zhou Y."/>
        </authorList>
    </citation>
    <scope>NUCLEOTIDE SEQUENCE</scope>
    <source>
        <strain evidence="14">CGMCC 1.12214</strain>
    </source>
</reference>
<dbReference type="Pfam" id="PF00528">
    <property type="entry name" value="BPD_transp_1"/>
    <property type="match status" value="1"/>
</dbReference>
<dbReference type="PROSITE" id="PS50928">
    <property type="entry name" value="ABC_TM1"/>
    <property type="match status" value="1"/>
</dbReference>
<dbReference type="NCBIfam" id="NF007852">
    <property type="entry name" value="PRK10561.1"/>
    <property type="match status" value="1"/>
</dbReference>
<feature type="transmembrane region" description="Helical" evidence="12">
    <location>
        <begin position="236"/>
        <end position="261"/>
    </location>
</feature>
<keyword evidence="8 12" id="KW-1133">Transmembrane helix</keyword>
<keyword evidence="5" id="KW-1003">Cell membrane</keyword>
<dbReference type="PANTHER" id="PTHR43227">
    <property type="entry name" value="BLL4140 PROTEIN"/>
    <property type="match status" value="1"/>
</dbReference>
<reference evidence="14" key="1">
    <citation type="journal article" date="2014" name="Int. J. Syst. Evol. Microbiol.">
        <title>Complete genome sequence of Corynebacterium casei LMG S-19264T (=DSM 44701T), isolated from a smear-ripened cheese.</title>
        <authorList>
            <consortium name="US DOE Joint Genome Institute (JGI-PGF)"/>
            <person name="Walter F."/>
            <person name="Albersmeier A."/>
            <person name="Kalinowski J."/>
            <person name="Ruckert C."/>
        </authorList>
    </citation>
    <scope>NUCLEOTIDE SEQUENCE</scope>
    <source>
        <strain evidence="14">CGMCC 1.12214</strain>
    </source>
</reference>
<dbReference type="InterPro" id="IPR000515">
    <property type="entry name" value="MetI-like"/>
</dbReference>
<sequence length="329" mass="35556">MLARTDSVSGVSLGKALRLAGARRTSDRSGGVESGLKRSSFPNRGLAYLLLAPQLFILLLFFFIPSVRALIQAFQLSDPFGGGVQWVGFDNLVALWRSPPYWAAVRATIVFMVALSVATLGIALLLAFAANHILRGRGVYRTLLIIPYAIAPAISGIVWAFLFNPSVGPLAQVLHSLGVAWDPNRYPGHAMTLVVVASAWKQISYNFLFLFAALLATPPSIVEAAAVDGAGPVRRFFAIVLPMLTPTLFFLFVINVVYGLFETFPIIDATTRGGPAGATTTLVYKVYQDGFVSLDLGSSAAQSIILMALALALTFVQFRVVERRVQYEV</sequence>
<evidence type="ECO:0000256" key="9">
    <source>
        <dbReference type="ARBA" id="ARBA00023136"/>
    </source>
</evidence>
<comment type="caution">
    <text evidence="14">The sequence shown here is derived from an EMBL/GenBank/DDBJ whole genome shotgun (WGS) entry which is preliminary data.</text>
</comment>
<feature type="transmembrane region" description="Helical" evidence="12">
    <location>
        <begin position="46"/>
        <end position="64"/>
    </location>
</feature>
<evidence type="ECO:0000256" key="6">
    <source>
        <dbReference type="ARBA" id="ARBA00022519"/>
    </source>
</evidence>
<dbReference type="AlphaFoldDB" id="A0A917I6G3"/>
<dbReference type="PANTHER" id="PTHR43227:SF9">
    <property type="entry name" value="SN-GLYCEROL-3-PHOSPHATE TRANSPORT SYSTEM PERMEASE PROTEIN UGPA"/>
    <property type="match status" value="1"/>
</dbReference>
<feature type="domain" description="ABC transmembrane type-1" evidence="13">
    <location>
        <begin position="105"/>
        <end position="317"/>
    </location>
</feature>
<feature type="transmembrane region" description="Helical" evidence="12">
    <location>
        <begin position="101"/>
        <end position="130"/>
    </location>
</feature>
<evidence type="ECO:0000256" key="4">
    <source>
        <dbReference type="ARBA" id="ARBA00022448"/>
    </source>
</evidence>
<evidence type="ECO:0000256" key="3">
    <source>
        <dbReference type="ARBA" id="ARBA00011557"/>
    </source>
</evidence>
<evidence type="ECO:0000256" key="12">
    <source>
        <dbReference type="RuleBase" id="RU363032"/>
    </source>
</evidence>
<dbReference type="InterPro" id="IPR050809">
    <property type="entry name" value="UgpAE/MalFG_permease"/>
</dbReference>
<feature type="transmembrane region" description="Helical" evidence="12">
    <location>
        <begin position="300"/>
        <end position="321"/>
    </location>
</feature>
<dbReference type="GO" id="GO:0055085">
    <property type="term" value="P:transmembrane transport"/>
    <property type="evidence" value="ECO:0007669"/>
    <property type="project" value="InterPro"/>
</dbReference>
<evidence type="ECO:0000256" key="1">
    <source>
        <dbReference type="ARBA" id="ARBA00004429"/>
    </source>
</evidence>
<evidence type="ECO:0000259" key="13">
    <source>
        <dbReference type="PROSITE" id="PS50928"/>
    </source>
</evidence>
<evidence type="ECO:0000256" key="8">
    <source>
        <dbReference type="ARBA" id="ARBA00022989"/>
    </source>
</evidence>